<keyword evidence="11" id="KW-1185">Reference proteome</keyword>
<dbReference type="GO" id="GO:0034220">
    <property type="term" value="P:monoatomic ion transmembrane transport"/>
    <property type="evidence" value="ECO:0007669"/>
    <property type="project" value="UniProtKB-KW"/>
</dbReference>
<dbReference type="PANTHER" id="PTHR11537:SF254">
    <property type="entry name" value="POTASSIUM VOLTAGE-GATED CHANNEL PROTEIN SHAB"/>
    <property type="match status" value="1"/>
</dbReference>
<comment type="subcellular location">
    <subcellularLocation>
        <location evidence="1">Membrane</location>
        <topology evidence="1">Multi-pass membrane protein</topology>
    </subcellularLocation>
</comment>
<dbReference type="PANTHER" id="PTHR11537">
    <property type="entry name" value="VOLTAGE-GATED POTASSIUM CHANNEL"/>
    <property type="match status" value="1"/>
</dbReference>
<accession>A0ABV4CW89</accession>
<feature type="transmembrane region" description="Helical" evidence="8">
    <location>
        <begin position="47"/>
        <end position="67"/>
    </location>
</feature>
<feature type="transmembrane region" description="Helical" evidence="8">
    <location>
        <begin position="12"/>
        <end position="32"/>
    </location>
</feature>
<evidence type="ECO:0000256" key="7">
    <source>
        <dbReference type="ARBA" id="ARBA00023303"/>
    </source>
</evidence>
<keyword evidence="7 10" id="KW-0407">Ion channel</keyword>
<gene>
    <name evidence="10" type="ORF">AAK873_08535</name>
</gene>
<evidence type="ECO:0000256" key="5">
    <source>
        <dbReference type="ARBA" id="ARBA00023065"/>
    </source>
</evidence>
<dbReference type="Gene3D" id="1.20.120.350">
    <property type="entry name" value="Voltage-gated potassium channels. Chain C"/>
    <property type="match status" value="1"/>
</dbReference>
<reference evidence="10 11" key="1">
    <citation type="submission" date="2024-03" db="EMBL/GenBank/DDBJ databases">
        <title>Mouse gut bacterial collection (mGBC) of GemPharmatech.</title>
        <authorList>
            <person name="He Y."/>
            <person name="Dong L."/>
            <person name="Wu D."/>
            <person name="Gao X."/>
            <person name="Lin Z."/>
        </authorList>
    </citation>
    <scope>NUCLEOTIDE SEQUENCE [LARGE SCALE GENOMIC DNA]</scope>
    <source>
        <strain evidence="10 11">54-13</strain>
    </source>
</reference>
<evidence type="ECO:0000259" key="9">
    <source>
        <dbReference type="Pfam" id="PF07885"/>
    </source>
</evidence>
<dbReference type="SUPFAM" id="SSF81324">
    <property type="entry name" value="Voltage-gated potassium channels"/>
    <property type="match status" value="1"/>
</dbReference>
<feature type="transmembrane region" description="Helical" evidence="8">
    <location>
        <begin position="194"/>
        <end position="215"/>
    </location>
</feature>
<dbReference type="InterPro" id="IPR027359">
    <property type="entry name" value="Volt_channel_dom_sf"/>
</dbReference>
<comment type="caution">
    <text evidence="10">The sequence shown here is derived from an EMBL/GenBank/DDBJ whole genome shotgun (WGS) entry which is preliminary data.</text>
</comment>
<keyword evidence="3 8" id="KW-0812">Transmembrane</keyword>
<feature type="transmembrane region" description="Helical" evidence="8">
    <location>
        <begin position="135"/>
        <end position="154"/>
    </location>
</feature>
<evidence type="ECO:0000313" key="10">
    <source>
        <dbReference type="EMBL" id="MEY8245659.1"/>
    </source>
</evidence>
<evidence type="ECO:0000256" key="3">
    <source>
        <dbReference type="ARBA" id="ARBA00022692"/>
    </source>
</evidence>
<keyword evidence="2" id="KW-0813">Transport</keyword>
<proteinExistence type="predicted"/>
<dbReference type="Proteomes" id="UP001565200">
    <property type="component" value="Unassembled WGS sequence"/>
</dbReference>
<evidence type="ECO:0000256" key="4">
    <source>
        <dbReference type="ARBA" id="ARBA00022989"/>
    </source>
</evidence>
<dbReference type="Gene3D" id="1.10.287.70">
    <property type="match status" value="1"/>
</dbReference>
<keyword evidence="4 8" id="KW-1133">Transmembrane helix</keyword>
<evidence type="ECO:0000256" key="6">
    <source>
        <dbReference type="ARBA" id="ARBA00023136"/>
    </source>
</evidence>
<organism evidence="10 11">
    <name type="scientific">Heminiphilus faecis</name>
    <dbReference type="NCBI Taxonomy" id="2601703"/>
    <lineage>
        <taxon>Bacteria</taxon>
        <taxon>Pseudomonadati</taxon>
        <taxon>Bacteroidota</taxon>
        <taxon>Bacteroidia</taxon>
        <taxon>Bacteroidales</taxon>
        <taxon>Muribaculaceae</taxon>
        <taxon>Heminiphilus</taxon>
    </lineage>
</organism>
<name>A0ABV4CW89_9BACT</name>
<dbReference type="InterPro" id="IPR013099">
    <property type="entry name" value="K_chnl_dom"/>
</dbReference>
<dbReference type="InterPro" id="IPR028325">
    <property type="entry name" value="VG_K_chnl"/>
</dbReference>
<sequence>MKLSTRDTRYIKTVLYVMVFLLSLGLIVYISIDTFTGVDFLKNESYMRFQLLVCVVFMTDFFIELFMADDKWRYMRQRWFFFMVSIPYLNIISLWHIDFSREVLYFLRFVPLVRGALALSIVIGYMTSNRLSSLLFSYLAIMLSVIYFASLIFLEKEQPVNNMVPDYGAALWWACMNATTIGCDIYPVTVAGKILAVILAGMGMMMFPLFTVYITGLVQRYNSRRGTTMFSAPLKVKRSDTGDYKGAT</sequence>
<feature type="transmembrane region" description="Helical" evidence="8">
    <location>
        <begin position="103"/>
        <end position="123"/>
    </location>
</feature>
<evidence type="ECO:0000313" key="11">
    <source>
        <dbReference type="Proteomes" id="UP001565200"/>
    </source>
</evidence>
<feature type="transmembrane region" description="Helical" evidence="8">
    <location>
        <begin position="79"/>
        <end position="97"/>
    </location>
</feature>
<evidence type="ECO:0000256" key="2">
    <source>
        <dbReference type="ARBA" id="ARBA00022448"/>
    </source>
</evidence>
<dbReference type="Pfam" id="PF07885">
    <property type="entry name" value="Ion_trans_2"/>
    <property type="match status" value="1"/>
</dbReference>
<dbReference type="EMBL" id="JBCLPP010000021">
    <property type="protein sequence ID" value="MEY8245659.1"/>
    <property type="molecule type" value="Genomic_DNA"/>
</dbReference>
<protein>
    <submittedName>
        <fullName evidence="10">Potassium channel family protein</fullName>
    </submittedName>
</protein>
<keyword evidence="5" id="KW-0406">Ion transport</keyword>
<feature type="domain" description="Potassium channel" evidence="9">
    <location>
        <begin position="142"/>
        <end position="218"/>
    </location>
</feature>
<evidence type="ECO:0000256" key="8">
    <source>
        <dbReference type="SAM" id="Phobius"/>
    </source>
</evidence>
<keyword evidence="6 8" id="KW-0472">Membrane</keyword>
<dbReference type="RefSeq" id="WP_121698643.1">
    <property type="nucleotide sequence ID" value="NZ_JBCLPP010000021.1"/>
</dbReference>
<evidence type="ECO:0000256" key="1">
    <source>
        <dbReference type="ARBA" id="ARBA00004141"/>
    </source>
</evidence>